<name>A0A0R1LFK6_9LACO</name>
<accession>A0A0R1LFK6</accession>
<feature type="transmembrane region" description="Helical" evidence="7">
    <location>
        <begin position="12"/>
        <end position="33"/>
    </location>
</feature>
<evidence type="ECO:0000313" key="9">
    <source>
        <dbReference type="EMBL" id="KRK94572.1"/>
    </source>
</evidence>
<dbReference type="InterPro" id="IPR011701">
    <property type="entry name" value="MFS"/>
</dbReference>
<dbReference type="PANTHER" id="PTHR42718">
    <property type="entry name" value="MAJOR FACILITATOR SUPERFAMILY MULTIDRUG TRANSPORTER MFSC"/>
    <property type="match status" value="1"/>
</dbReference>
<feature type="transmembrane region" description="Helical" evidence="7">
    <location>
        <begin position="231"/>
        <end position="251"/>
    </location>
</feature>
<evidence type="ECO:0000256" key="4">
    <source>
        <dbReference type="ARBA" id="ARBA00022692"/>
    </source>
</evidence>
<organism evidence="9 10">
    <name type="scientific">Levilactobacillus acidifarinae DSM 19394 = JCM 15949</name>
    <dbReference type="NCBI Taxonomy" id="1423715"/>
    <lineage>
        <taxon>Bacteria</taxon>
        <taxon>Bacillati</taxon>
        <taxon>Bacillota</taxon>
        <taxon>Bacilli</taxon>
        <taxon>Lactobacillales</taxon>
        <taxon>Lactobacillaceae</taxon>
        <taxon>Levilactobacillus</taxon>
    </lineage>
</organism>
<keyword evidence="5 7" id="KW-1133">Transmembrane helix</keyword>
<dbReference type="GO" id="GO:0005886">
    <property type="term" value="C:plasma membrane"/>
    <property type="evidence" value="ECO:0007669"/>
    <property type="project" value="UniProtKB-SubCell"/>
</dbReference>
<dbReference type="Pfam" id="PF07690">
    <property type="entry name" value="MFS_1"/>
    <property type="match status" value="1"/>
</dbReference>
<sequence>MGLATNGAMIIAMRAIQGIGSSILAPSTLALLMDNYDGTMRTKAIAYYGATGGLGASFGLVVGGIITSYFSWRWGFFLNFPIGLAMFCLSLKFLRSEKTTAAKIDGLGTLLSVIGLSSLVYSIDGTVYRLPALIVAVVALIGFVFQEYRAQEPLMPLALFKDAQRSYAYLARFAYLGFGMAYFFLTPLAMQHVYGFSPLQAAIGFLPETLPQFVMATVLTRLALRVSNSKLLMSGMILTFVGVGITALVGIQSGYVVAIALPMVIIGIGQGLVLSPLTVAGVANTTPKMSGSASGVVNTVHQIGGSVGLSIVVALTSQYTAPVAAYDHAVLWILALLLLAIIFSLGVLKATKGETH</sequence>
<keyword evidence="2" id="KW-0813">Transport</keyword>
<evidence type="ECO:0000256" key="1">
    <source>
        <dbReference type="ARBA" id="ARBA00004651"/>
    </source>
</evidence>
<keyword evidence="10" id="KW-1185">Reference proteome</keyword>
<protein>
    <submittedName>
        <fullName evidence="9">Major facilitator superfamily permease</fullName>
    </submittedName>
</protein>
<dbReference type="Proteomes" id="UP000051955">
    <property type="component" value="Unassembled WGS sequence"/>
</dbReference>
<evidence type="ECO:0000313" key="10">
    <source>
        <dbReference type="Proteomes" id="UP000051955"/>
    </source>
</evidence>
<dbReference type="PANTHER" id="PTHR42718:SF46">
    <property type="entry name" value="BLR6921 PROTEIN"/>
    <property type="match status" value="1"/>
</dbReference>
<keyword evidence="3" id="KW-1003">Cell membrane</keyword>
<dbReference type="PROSITE" id="PS50850">
    <property type="entry name" value="MFS"/>
    <property type="match status" value="1"/>
</dbReference>
<feature type="domain" description="Major facilitator superfamily (MFS) profile" evidence="8">
    <location>
        <begin position="1"/>
        <end position="352"/>
    </location>
</feature>
<dbReference type="AlphaFoldDB" id="A0A0R1LFK6"/>
<dbReference type="CDD" id="cd17321">
    <property type="entry name" value="MFS_MMR_MDR_like"/>
    <property type="match status" value="1"/>
</dbReference>
<dbReference type="EMBL" id="AZDV01000026">
    <property type="protein sequence ID" value="KRK94572.1"/>
    <property type="molecule type" value="Genomic_DNA"/>
</dbReference>
<comment type="caution">
    <text evidence="9">The sequence shown here is derived from an EMBL/GenBank/DDBJ whole genome shotgun (WGS) entry which is preliminary data.</text>
</comment>
<dbReference type="PATRIC" id="fig|1423715.3.peg.568"/>
<evidence type="ECO:0000256" key="2">
    <source>
        <dbReference type="ARBA" id="ARBA00022448"/>
    </source>
</evidence>
<feature type="transmembrane region" description="Helical" evidence="7">
    <location>
        <begin position="257"/>
        <end position="283"/>
    </location>
</feature>
<evidence type="ECO:0000256" key="5">
    <source>
        <dbReference type="ARBA" id="ARBA00022989"/>
    </source>
</evidence>
<gene>
    <name evidence="9" type="ORF">FD25_GL000542</name>
</gene>
<keyword evidence="4 7" id="KW-0812">Transmembrane</keyword>
<dbReference type="InterPro" id="IPR020846">
    <property type="entry name" value="MFS_dom"/>
</dbReference>
<keyword evidence="6 7" id="KW-0472">Membrane</keyword>
<dbReference type="Gene3D" id="1.20.1720.10">
    <property type="entry name" value="Multidrug resistance protein D"/>
    <property type="match status" value="1"/>
</dbReference>
<feature type="transmembrane region" description="Helical" evidence="7">
    <location>
        <begin position="76"/>
        <end position="94"/>
    </location>
</feature>
<feature type="transmembrane region" description="Helical" evidence="7">
    <location>
        <begin position="295"/>
        <end position="317"/>
    </location>
</feature>
<dbReference type="SUPFAM" id="SSF103473">
    <property type="entry name" value="MFS general substrate transporter"/>
    <property type="match status" value="1"/>
</dbReference>
<feature type="transmembrane region" description="Helical" evidence="7">
    <location>
        <begin position="202"/>
        <end position="224"/>
    </location>
</feature>
<proteinExistence type="predicted"/>
<evidence type="ECO:0000256" key="3">
    <source>
        <dbReference type="ARBA" id="ARBA00022475"/>
    </source>
</evidence>
<evidence type="ECO:0000256" key="7">
    <source>
        <dbReference type="SAM" id="Phobius"/>
    </source>
</evidence>
<feature type="transmembrane region" description="Helical" evidence="7">
    <location>
        <begin position="129"/>
        <end position="148"/>
    </location>
</feature>
<feature type="transmembrane region" description="Helical" evidence="7">
    <location>
        <begin position="169"/>
        <end position="190"/>
    </location>
</feature>
<comment type="subcellular location">
    <subcellularLocation>
        <location evidence="1">Cell membrane</location>
        <topology evidence="1">Multi-pass membrane protein</topology>
    </subcellularLocation>
</comment>
<reference evidence="9 10" key="1">
    <citation type="journal article" date="2015" name="Genome Announc.">
        <title>Expanding the biotechnology potential of lactobacilli through comparative genomics of 213 strains and associated genera.</title>
        <authorList>
            <person name="Sun Z."/>
            <person name="Harris H.M."/>
            <person name="McCann A."/>
            <person name="Guo C."/>
            <person name="Argimon S."/>
            <person name="Zhang W."/>
            <person name="Yang X."/>
            <person name="Jeffery I.B."/>
            <person name="Cooney J.C."/>
            <person name="Kagawa T.F."/>
            <person name="Liu W."/>
            <person name="Song Y."/>
            <person name="Salvetti E."/>
            <person name="Wrobel A."/>
            <person name="Rasinkangas P."/>
            <person name="Parkhill J."/>
            <person name="Rea M.C."/>
            <person name="O'Sullivan O."/>
            <person name="Ritari J."/>
            <person name="Douillard F.P."/>
            <person name="Paul Ross R."/>
            <person name="Yang R."/>
            <person name="Briner A.E."/>
            <person name="Felis G.E."/>
            <person name="de Vos W.M."/>
            <person name="Barrangou R."/>
            <person name="Klaenhammer T.R."/>
            <person name="Caufield P.W."/>
            <person name="Cui Y."/>
            <person name="Zhang H."/>
            <person name="O'Toole P.W."/>
        </authorList>
    </citation>
    <scope>NUCLEOTIDE SEQUENCE [LARGE SCALE GENOMIC DNA]</scope>
    <source>
        <strain evidence="9 10">DSM 19394</strain>
    </source>
</reference>
<dbReference type="InterPro" id="IPR036259">
    <property type="entry name" value="MFS_trans_sf"/>
</dbReference>
<evidence type="ECO:0000259" key="8">
    <source>
        <dbReference type="PROSITE" id="PS50850"/>
    </source>
</evidence>
<evidence type="ECO:0000256" key="6">
    <source>
        <dbReference type="ARBA" id="ARBA00023136"/>
    </source>
</evidence>
<dbReference type="Gene3D" id="1.20.1250.20">
    <property type="entry name" value="MFS general substrate transporter like domains"/>
    <property type="match status" value="1"/>
</dbReference>
<dbReference type="STRING" id="1423715.FD25_GL000542"/>
<dbReference type="GO" id="GO:0022857">
    <property type="term" value="F:transmembrane transporter activity"/>
    <property type="evidence" value="ECO:0007669"/>
    <property type="project" value="InterPro"/>
</dbReference>
<feature type="transmembrane region" description="Helical" evidence="7">
    <location>
        <begin position="45"/>
        <end position="70"/>
    </location>
</feature>
<feature type="transmembrane region" description="Helical" evidence="7">
    <location>
        <begin position="106"/>
        <end position="123"/>
    </location>
</feature>
<feature type="transmembrane region" description="Helical" evidence="7">
    <location>
        <begin position="329"/>
        <end position="348"/>
    </location>
</feature>